<evidence type="ECO:0000259" key="1">
    <source>
        <dbReference type="PROSITE" id="PS50943"/>
    </source>
</evidence>
<accession>A0A939P7P0</accession>
<organism evidence="2 3">
    <name type="scientific">Actinomadura barringtoniae</name>
    <dbReference type="NCBI Taxonomy" id="1427535"/>
    <lineage>
        <taxon>Bacteria</taxon>
        <taxon>Bacillati</taxon>
        <taxon>Actinomycetota</taxon>
        <taxon>Actinomycetes</taxon>
        <taxon>Streptosporangiales</taxon>
        <taxon>Thermomonosporaceae</taxon>
        <taxon>Actinomadura</taxon>
    </lineage>
</organism>
<name>A0A939P7P0_9ACTN</name>
<proteinExistence type="predicted"/>
<dbReference type="RefSeq" id="WP_208254921.1">
    <property type="nucleotide sequence ID" value="NZ_JAGEOJ010000003.1"/>
</dbReference>
<dbReference type="Pfam" id="PF13560">
    <property type="entry name" value="HTH_31"/>
    <property type="match status" value="1"/>
</dbReference>
<gene>
    <name evidence="2" type="ORF">J4573_09620</name>
</gene>
<evidence type="ECO:0000313" key="2">
    <source>
        <dbReference type="EMBL" id="MBO2447342.1"/>
    </source>
</evidence>
<dbReference type="Proteomes" id="UP000669179">
    <property type="component" value="Unassembled WGS sequence"/>
</dbReference>
<dbReference type="Gene3D" id="1.10.260.40">
    <property type="entry name" value="lambda repressor-like DNA-binding domains"/>
    <property type="match status" value="1"/>
</dbReference>
<dbReference type="InterPro" id="IPR043917">
    <property type="entry name" value="DUF5753"/>
</dbReference>
<dbReference type="GO" id="GO:0003677">
    <property type="term" value="F:DNA binding"/>
    <property type="evidence" value="ECO:0007669"/>
    <property type="project" value="InterPro"/>
</dbReference>
<evidence type="ECO:0000313" key="3">
    <source>
        <dbReference type="Proteomes" id="UP000669179"/>
    </source>
</evidence>
<dbReference type="EMBL" id="JAGEOJ010000003">
    <property type="protein sequence ID" value="MBO2447342.1"/>
    <property type="molecule type" value="Genomic_DNA"/>
</dbReference>
<dbReference type="InterPro" id="IPR001387">
    <property type="entry name" value="Cro/C1-type_HTH"/>
</dbReference>
<dbReference type="Pfam" id="PF19054">
    <property type="entry name" value="DUF5753"/>
    <property type="match status" value="1"/>
</dbReference>
<protein>
    <submittedName>
        <fullName evidence="2">Helix-turn-helix domain-containing protein</fullName>
    </submittedName>
</protein>
<feature type="domain" description="HTH cro/C1-type" evidence="1">
    <location>
        <begin position="32"/>
        <end position="88"/>
    </location>
</feature>
<reference evidence="2" key="1">
    <citation type="submission" date="2021-03" db="EMBL/GenBank/DDBJ databases">
        <authorList>
            <person name="Kanchanasin P."/>
            <person name="Saeng-In P."/>
            <person name="Phongsopitanun W."/>
            <person name="Yuki M."/>
            <person name="Kudo T."/>
            <person name="Ohkuma M."/>
            <person name="Tanasupawat S."/>
        </authorList>
    </citation>
    <scope>NUCLEOTIDE SEQUENCE</scope>
    <source>
        <strain evidence="2">GKU 128</strain>
    </source>
</reference>
<dbReference type="CDD" id="cd00093">
    <property type="entry name" value="HTH_XRE"/>
    <property type="match status" value="1"/>
</dbReference>
<dbReference type="InterPro" id="IPR010982">
    <property type="entry name" value="Lambda_DNA-bd_dom_sf"/>
</dbReference>
<dbReference type="PROSITE" id="PS50943">
    <property type="entry name" value="HTH_CROC1"/>
    <property type="match status" value="1"/>
</dbReference>
<comment type="caution">
    <text evidence="2">The sequence shown here is derived from an EMBL/GenBank/DDBJ whole genome shotgun (WGS) entry which is preliminary data.</text>
</comment>
<sequence length="298" mass="32723">MADGTALKPAPTAPTAQRAGPTVLRLLVGAQLRQLREAHGVTADRAGYEIRGSASKISRMELGRVRFKERDVADLLTLYGVIDPVERLPILELAHQAGAPGWWQPYSDLVPPWFEAYLGLEQGAALIRCYEVQFVPGLLQTEHYARAVIRLGLPDTAPEEIERRVDFRMERKRVFTRPGPLKFWAIIDEGAVRRPFGGPAVMRDQLRHLIHLAQIPNVTIQISPFSAGGHGAGGPVSILRLPAAELDDVVYLEQLTGAAYPDKPADLCHYTDVMNRLAVQAAPAAATPDILRGILKDL</sequence>
<keyword evidence="3" id="KW-1185">Reference proteome</keyword>
<dbReference type="AlphaFoldDB" id="A0A939P7P0"/>